<dbReference type="PANTHER" id="PTHR12411">
    <property type="entry name" value="CYSTEINE PROTEASE FAMILY C1-RELATED"/>
    <property type="match status" value="1"/>
</dbReference>
<sequence length="307" mass="34620">MKEHGRVYKNVDEMANKFKIFKSNLKYITETNAKRKSPHGHFLGLTNFADWSHQEFKETYLHKNDMSMYNNTMKKKNVNSESCSPPLSLDWRSKGVVSSVKDQGTCGSCWTFTAAGAIESINALVTGRLVDLSEQEMLDCEPSGDCKFGYMSKVFDWILLNKGVASEKDYAYTGVKGVCKASQIPNSKSSTFDTYDHVEQSENGLLCSVAYQPLSVCLYAPPDFDHYSHGIYDGSNCPENSDETNHCLLIVGYGSVDGQDYWILKNSWGTNWGMEGYMYLKRNSGKKYGVCAINAWGFNLIKLNRRD</sequence>
<gene>
    <name evidence="9" type="ORF">KIW84_015303</name>
</gene>
<keyword evidence="6" id="KW-0325">Glycoprotein</keyword>
<evidence type="ECO:0000259" key="8">
    <source>
        <dbReference type="SMART" id="SM00848"/>
    </source>
</evidence>
<keyword evidence="5" id="KW-1015">Disulfide bond</keyword>
<evidence type="ECO:0000313" key="9">
    <source>
        <dbReference type="EMBL" id="KAI5447798.1"/>
    </source>
</evidence>
<keyword evidence="2" id="KW-0645">Protease</keyword>
<dbReference type="EMBL" id="JAMSHJ010000001">
    <property type="protein sequence ID" value="KAI5447798.1"/>
    <property type="molecule type" value="Genomic_DNA"/>
</dbReference>
<organism evidence="9 10">
    <name type="scientific">Pisum sativum</name>
    <name type="common">Garden pea</name>
    <name type="synonym">Lathyrus oleraceus</name>
    <dbReference type="NCBI Taxonomy" id="3888"/>
    <lineage>
        <taxon>Eukaryota</taxon>
        <taxon>Viridiplantae</taxon>
        <taxon>Streptophyta</taxon>
        <taxon>Embryophyta</taxon>
        <taxon>Tracheophyta</taxon>
        <taxon>Spermatophyta</taxon>
        <taxon>Magnoliopsida</taxon>
        <taxon>eudicotyledons</taxon>
        <taxon>Gunneridae</taxon>
        <taxon>Pentapetalae</taxon>
        <taxon>rosids</taxon>
        <taxon>fabids</taxon>
        <taxon>Fabales</taxon>
        <taxon>Fabaceae</taxon>
        <taxon>Papilionoideae</taxon>
        <taxon>50 kb inversion clade</taxon>
        <taxon>NPAAA clade</taxon>
        <taxon>Hologalegina</taxon>
        <taxon>IRL clade</taxon>
        <taxon>Fabeae</taxon>
        <taxon>Lathyrus</taxon>
    </lineage>
</organism>
<evidence type="ECO:0000256" key="2">
    <source>
        <dbReference type="ARBA" id="ARBA00022670"/>
    </source>
</evidence>
<dbReference type="FunFam" id="3.90.70.10:FF:000332">
    <property type="entry name" value="Cathepsin L1"/>
    <property type="match status" value="1"/>
</dbReference>
<evidence type="ECO:0000313" key="10">
    <source>
        <dbReference type="Proteomes" id="UP001058974"/>
    </source>
</evidence>
<evidence type="ECO:0000256" key="6">
    <source>
        <dbReference type="ARBA" id="ARBA00023180"/>
    </source>
</evidence>
<dbReference type="CDD" id="cd02248">
    <property type="entry name" value="Peptidase_C1A"/>
    <property type="match status" value="1"/>
</dbReference>
<keyword evidence="10" id="KW-1185">Reference proteome</keyword>
<dbReference type="Proteomes" id="UP001058974">
    <property type="component" value="Chromosome 1"/>
</dbReference>
<evidence type="ECO:0000256" key="5">
    <source>
        <dbReference type="ARBA" id="ARBA00023157"/>
    </source>
</evidence>
<dbReference type="InterPro" id="IPR013201">
    <property type="entry name" value="Prot_inhib_I29"/>
</dbReference>
<dbReference type="InterPro" id="IPR000169">
    <property type="entry name" value="Pept_cys_AS"/>
</dbReference>
<comment type="caution">
    <text evidence="9">The sequence shown here is derived from an EMBL/GenBank/DDBJ whole genome shotgun (WGS) entry which is preliminary data.</text>
</comment>
<name>A0A9D5H0D6_PEA</name>
<protein>
    <submittedName>
        <fullName evidence="9">Uncharacterized protein</fullName>
    </submittedName>
</protein>
<comment type="similarity">
    <text evidence="1">Belongs to the peptidase C1 family.</text>
</comment>
<dbReference type="SMART" id="SM00848">
    <property type="entry name" value="Inhibitor_I29"/>
    <property type="match status" value="1"/>
</dbReference>
<feature type="domain" description="Cathepsin propeptide inhibitor" evidence="8">
    <location>
        <begin position="1"/>
        <end position="56"/>
    </location>
</feature>
<keyword evidence="4" id="KW-0788">Thiol protease</keyword>
<dbReference type="InterPro" id="IPR025661">
    <property type="entry name" value="Pept_asp_AS"/>
</dbReference>
<evidence type="ECO:0000256" key="1">
    <source>
        <dbReference type="ARBA" id="ARBA00008455"/>
    </source>
</evidence>
<dbReference type="InterPro" id="IPR039417">
    <property type="entry name" value="Peptidase_C1A_papain-like"/>
</dbReference>
<reference evidence="9 10" key="1">
    <citation type="journal article" date="2022" name="Nat. Genet.">
        <title>Improved pea reference genome and pan-genome highlight genomic features and evolutionary characteristics.</title>
        <authorList>
            <person name="Yang T."/>
            <person name="Liu R."/>
            <person name="Luo Y."/>
            <person name="Hu S."/>
            <person name="Wang D."/>
            <person name="Wang C."/>
            <person name="Pandey M.K."/>
            <person name="Ge S."/>
            <person name="Xu Q."/>
            <person name="Li N."/>
            <person name="Li G."/>
            <person name="Huang Y."/>
            <person name="Saxena R.K."/>
            <person name="Ji Y."/>
            <person name="Li M."/>
            <person name="Yan X."/>
            <person name="He Y."/>
            <person name="Liu Y."/>
            <person name="Wang X."/>
            <person name="Xiang C."/>
            <person name="Varshney R.K."/>
            <person name="Ding H."/>
            <person name="Gao S."/>
            <person name="Zong X."/>
        </authorList>
    </citation>
    <scope>NUCLEOTIDE SEQUENCE [LARGE SCALE GENOMIC DNA]</scope>
    <source>
        <strain evidence="9 10">cv. Zhongwan 6</strain>
    </source>
</reference>
<evidence type="ECO:0000256" key="4">
    <source>
        <dbReference type="ARBA" id="ARBA00022807"/>
    </source>
</evidence>
<evidence type="ECO:0000256" key="3">
    <source>
        <dbReference type="ARBA" id="ARBA00022801"/>
    </source>
</evidence>
<dbReference type="SMART" id="SM00645">
    <property type="entry name" value="Pept_C1"/>
    <property type="match status" value="1"/>
</dbReference>
<dbReference type="PROSITE" id="PS00640">
    <property type="entry name" value="THIOL_PROTEASE_ASN"/>
    <property type="match status" value="1"/>
</dbReference>
<feature type="domain" description="Peptidase C1A papain C-terminal" evidence="7">
    <location>
        <begin position="85"/>
        <end position="301"/>
    </location>
</feature>
<evidence type="ECO:0000259" key="7">
    <source>
        <dbReference type="SMART" id="SM00645"/>
    </source>
</evidence>
<proteinExistence type="inferred from homology"/>
<dbReference type="Pfam" id="PF00112">
    <property type="entry name" value="Peptidase_C1"/>
    <property type="match status" value="1"/>
</dbReference>
<dbReference type="AlphaFoldDB" id="A0A9D5H0D6"/>
<dbReference type="GO" id="GO:0008234">
    <property type="term" value="F:cysteine-type peptidase activity"/>
    <property type="evidence" value="ECO:0007669"/>
    <property type="project" value="UniProtKB-KW"/>
</dbReference>
<dbReference type="GO" id="GO:0006508">
    <property type="term" value="P:proteolysis"/>
    <property type="evidence" value="ECO:0007669"/>
    <property type="project" value="UniProtKB-KW"/>
</dbReference>
<dbReference type="PROSITE" id="PS00639">
    <property type="entry name" value="THIOL_PROTEASE_HIS"/>
    <property type="match status" value="1"/>
</dbReference>
<dbReference type="PRINTS" id="PR00705">
    <property type="entry name" value="PAPAIN"/>
</dbReference>
<keyword evidence="3" id="KW-0378">Hydrolase</keyword>
<dbReference type="InterPro" id="IPR038765">
    <property type="entry name" value="Papain-like_cys_pep_sf"/>
</dbReference>
<dbReference type="Gene3D" id="3.90.70.10">
    <property type="entry name" value="Cysteine proteinases"/>
    <property type="match status" value="1"/>
</dbReference>
<dbReference type="InterPro" id="IPR013128">
    <property type="entry name" value="Peptidase_C1A"/>
</dbReference>
<dbReference type="InterPro" id="IPR000668">
    <property type="entry name" value="Peptidase_C1A_C"/>
</dbReference>
<dbReference type="SUPFAM" id="SSF54001">
    <property type="entry name" value="Cysteine proteinases"/>
    <property type="match status" value="1"/>
</dbReference>
<dbReference type="Pfam" id="PF08246">
    <property type="entry name" value="Inhibitor_I29"/>
    <property type="match status" value="1"/>
</dbReference>
<dbReference type="InterPro" id="IPR025660">
    <property type="entry name" value="Pept_his_AS"/>
</dbReference>
<dbReference type="PROSITE" id="PS00139">
    <property type="entry name" value="THIOL_PROTEASE_CYS"/>
    <property type="match status" value="1"/>
</dbReference>
<dbReference type="Gramene" id="Psat01G0530300-T1">
    <property type="protein sequence ID" value="KAI5447798.1"/>
    <property type="gene ID" value="KIW84_015303"/>
</dbReference>
<accession>A0A9D5H0D6</accession>